<name>A0ABT3CFA9_9MYCO</name>
<evidence type="ECO:0000313" key="2">
    <source>
        <dbReference type="EMBL" id="MCV7228175.1"/>
    </source>
</evidence>
<dbReference type="InterPro" id="IPR005180">
    <property type="entry name" value="DUF302"/>
</dbReference>
<reference evidence="2 3" key="1">
    <citation type="journal article" date="2022" name="BMC Genomics">
        <title>Comparative genome analysis of mycobacteria focusing on tRNA and non-coding RNA.</title>
        <authorList>
            <person name="Behra P.R.K."/>
            <person name="Pettersson B.M.F."/>
            <person name="Ramesh M."/>
            <person name="Das S."/>
            <person name="Dasgupta S."/>
            <person name="Kirsebom L.A."/>
        </authorList>
    </citation>
    <scope>NUCLEOTIDE SEQUENCE [LARGE SCALE GENOMIC DNA]</scope>
    <source>
        <strain evidence="2 3">DSM 44078</strain>
    </source>
</reference>
<evidence type="ECO:0000313" key="3">
    <source>
        <dbReference type="Proteomes" id="UP001526201"/>
    </source>
</evidence>
<gene>
    <name evidence="2" type="ORF">H7J73_19365</name>
</gene>
<evidence type="ECO:0000259" key="1">
    <source>
        <dbReference type="Pfam" id="PF03625"/>
    </source>
</evidence>
<dbReference type="Proteomes" id="UP001526201">
    <property type="component" value="Unassembled WGS sequence"/>
</dbReference>
<keyword evidence="3" id="KW-1185">Reference proteome</keyword>
<dbReference type="Pfam" id="PF03625">
    <property type="entry name" value="DUF302"/>
    <property type="match status" value="1"/>
</dbReference>
<dbReference type="EMBL" id="JACKTY010000031">
    <property type="protein sequence ID" value="MCV7228175.1"/>
    <property type="molecule type" value="Genomic_DNA"/>
</dbReference>
<comment type="caution">
    <text evidence="2">The sequence shown here is derived from an EMBL/GenBank/DDBJ whole genome shotgun (WGS) entry which is preliminary data.</text>
</comment>
<sequence>MSVRMTKTEHVATRLDIATGVPFDAFCTALDAAAPKFRQAVIEDIVNRGGSWDEVLAAVAENAPHGLMVFASIDGTALMRAAGHQTRAIEYLIGNHTIAERMFRHNPLALLYAPLRMLVHSDDGGNAVLSLDQPSTLFGSLGHPAISAVGRELDDKVRHLLTVMGVDVRSMTAG</sequence>
<dbReference type="RefSeq" id="WP_264069242.1">
    <property type="nucleotide sequence ID" value="NZ_JACKTY010000031.1"/>
</dbReference>
<dbReference type="CDD" id="cd14797">
    <property type="entry name" value="DUF302"/>
    <property type="match status" value="1"/>
</dbReference>
<proteinExistence type="predicted"/>
<organism evidence="2 3">
    <name type="scientific">Mycolicibacterium komossense</name>
    <dbReference type="NCBI Taxonomy" id="1779"/>
    <lineage>
        <taxon>Bacteria</taxon>
        <taxon>Bacillati</taxon>
        <taxon>Actinomycetota</taxon>
        <taxon>Actinomycetes</taxon>
        <taxon>Mycobacteriales</taxon>
        <taxon>Mycobacteriaceae</taxon>
        <taxon>Mycolicibacterium</taxon>
    </lineage>
</organism>
<dbReference type="InterPro" id="IPR035923">
    <property type="entry name" value="TT1751-like_sf"/>
</dbReference>
<accession>A0ABT3CFA9</accession>
<dbReference type="Gene3D" id="3.30.310.70">
    <property type="entry name" value="TT1751-like domain"/>
    <property type="match status" value="1"/>
</dbReference>
<feature type="domain" description="DUF302" evidence="1">
    <location>
        <begin position="90"/>
        <end position="134"/>
    </location>
</feature>
<dbReference type="SUPFAM" id="SSF103247">
    <property type="entry name" value="TT1751-like"/>
    <property type="match status" value="1"/>
</dbReference>
<protein>
    <submittedName>
        <fullName evidence="2">DUF302 domain-containing protein</fullName>
    </submittedName>
</protein>